<evidence type="ECO:0000313" key="1">
    <source>
        <dbReference type="EMBL" id="CAA6807405.1"/>
    </source>
</evidence>
<protein>
    <submittedName>
        <fullName evidence="1">Uncharacterized protein</fullName>
    </submittedName>
</protein>
<name>A0A6S6SVU3_9GAMM</name>
<sequence>PEGKLNWPKVLQDQIKVVQEQLSITPLTAQALTRQFKRNPKGVQQVLDALSSLGMVQEEEGVYRLV</sequence>
<dbReference type="InterPro" id="IPR036388">
    <property type="entry name" value="WH-like_DNA-bd_sf"/>
</dbReference>
<proteinExistence type="predicted"/>
<dbReference type="AlphaFoldDB" id="A0A6S6SVU3"/>
<dbReference type="EMBL" id="CACVAV010000113">
    <property type="protein sequence ID" value="CAA6807405.1"/>
    <property type="molecule type" value="Genomic_DNA"/>
</dbReference>
<feature type="non-terminal residue" evidence="1">
    <location>
        <position position="1"/>
    </location>
</feature>
<dbReference type="Gene3D" id="1.10.10.10">
    <property type="entry name" value="Winged helix-like DNA-binding domain superfamily/Winged helix DNA-binding domain"/>
    <property type="match status" value="1"/>
</dbReference>
<gene>
    <name evidence="1" type="ORF">HELGO_WM32950</name>
</gene>
<accession>A0A6S6SVU3</accession>
<reference evidence="1" key="1">
    <citation type="submission" date="2020-01" db="EMBL/GenBank/DDBJ databases">
        <authorList>
            <person name="Meier V. D."/>
            <person name="Meier V D."/>
        </authorList>
    </citation>
    <scope>NUCLEOTIDE SEQUENCE</scope>
    <source>
        <strain evidence="1">HLG_WM_MAG_08</strain>
    </source>
</reference>
<organism evidence="1">
    <name type="scientific">uncultured Thiotrichaceae bacterium</name>
    <dbReference type="NCBI Taxonomy" id="298394"/>
    <lineage>
        <taxon>Bacteria</taxon>
        <taxon>Pseudomonadati</taxon>
        <taxon>Pseudomonadota</taxon>
        <taxon>Gammaproteobacteria</taxon>
        <taxon>Thiotrichales</taxon>
        <taxon>Thiotrichaceae</taxon>
        <taxon>environmental samples</taxon>
    </lineage>
</organism>